<gene>
    <name evidence="11" type="primary">ndhE</name>
    <name evidence="10" type="synonym">nuoK</name>
</gene>
<comment type="function">
    <text evidence="10">NDH-1 shuttles electrons from NADH, via FMN and iron-sulfur (Fe-S) centers, to quinones in the respiratory chain. The immediate electron acceptor for the enzyme in this species is believed to be ubiquinone. Couples the redox reaction to proton translocation (for every two electrons transferred, four hydrogen ions are translocated across the cytoplasmic membrane), and thus conserves the redox energy in a proton gradient.</text>
</comment>
<evidence type="ECO:0000256" key="2">
    <source>
        <dbReference type="ARBA" id="ARBA00010519"/>
    </source>
</evidence>
<name>A0A3T0IAN2_9TRAC</name>
<dbReference type="EMBL" id="MH549643">
    <property type="protein sequence ID" value="AZU95774.1"/>
    <property type="molecule type" value="Genomic_DNA"/>
</dbReference>
<keyword evidence="7" id="KW-0618">Plastoquinone</keyword>
<evidence type="ECO:0000256" key="10">
    <source>
        <dbReference type="HAMAP-Rule" id="MF_01456"/>
    </source>
</evidence>
<comment type="subcellular location">
    <subcellularLocation>
        <location evidence="10">Cell membrane</location>
        <topology evidence="10">Multi-pass membrane protein</topology>
    </subcellularLocation>
    <subcellularLocation>
        <location evidence="1">Membrane</location>
        <topology evidence="1">Multi-pass membrane protein</topology>
    </subcellularLocation>
</comment>
<keyword evidence="11" id="KW-0934">Plastid</keyword>
<reference evidence="11" key="1">
    <citation type="journal article" date="2018" name="New Phytol.">
        <title>Lycophyte plastid genomics: extreme variation in GC, gene and intron content and multiple inversions between a direct and inverted orientation of the rRNA repeat.</title>
        <authorList>
            <person name="Mower J.P."/>
            <person name="Ma P.F."/>
            <person name="Grewe F."/>
            <person name="Taylor A."/>
            <person name="Michael T.P."/>
            <person name="VanBuren R."/>
            <person name="Qiu Y.L."/>
        </authorList>
    </citation>
    <scope>NUCLEOTIDE SEQUENCE</scope>
</reference>
<evidence type="ECO:0000256" key="9">
    <source>
        <dbReference type="ARBA" id="ARBA00023136"/>
    </source>
</evidence>
<dbReference type="AlphaFoldDB" id="A0A3T0IAN2"/>
<dbReference type="InterPro" id="IPR001133">
    <property type="entry name" value="NADH_UbQ_OxRdtase_chain4L/K"/>
</dbReference>
<evidence type="ECO:0000256" key="7">
    <source>
        <dbReference type="ARBA" id="ARBA00022957"/>
    </source>
</evidence>
<keyword evidence="6" id="KW-0521">NADP</keyword>
<dbReference type="GO" id="GO:0050136">
    <property type="term" value="F:NADH dehydrogenase (quinone) (non-electrogenic) activity"/>
    <property type="evidence" value="ECO:0007669"/>
    <property type="project" value="UniProtKB-UniRule"/>
</dbReference>
<keyword evidence="9 10" id="KW-0472">Membrane</keyword>
<dbReference type="InterPro" id="IPR039428">
    <property type="entry name" value="NUOK/Mnh_C1-like"/>
</dbReference>
<comment type="subunit">
    <text evidence="10">NDH-1 is composed of 14 different subunits. Subunits NuoA, H, J, K, L, M, N constitute the membrane sector of the complex.</text>
</comment>
<keyword evidence="10" id="KW-0520">NAD</keyword>
<keyword evidence="10" id="KW-1003">Cell membrane</keyword>
<comment type="similarity">
    <text evidence="2 10">Belongs to the complex I subunit 4L family.</text>
</comment>
<dbReference type="PANTHER" id="PTHR11434">
    <property type="entry name" value="NADH-UBIQUINONE OXIDOREDUCTASE SUBUNIT ND4L"/>
    <property type="match status" value="1"/>
</dbReference>
<dbReference type="Gene3D" id="1.10.287.3510">
    <property type="match status" value="1"/>
</dbReference>
<evidence type="ECO:0000256" key="8">
    <source>
        <dbReference type="ARBA" id="ARBA00022989"/>
    </source>
</evidence>
<evidence type="ECO:0000256" key="5">
    <source>
        <dbReference type="ARBA" id="ARBA00022719"/>
    </source>
</evidence>
<keyword evidence="5 10" id="KW-0874">Quinone</keyword>
<evidence type="ECO:0000256" key="3">
    <source>
        <dbReference type="ARBA" id="ARBA00022448"/>
    </source>
</evidence>
<keyword evidence="10" id="KW-0830">Ubiquinone</keyword>
<evidence type="ECO:0000256" key="1">
    <source>
        <dbReference type="ARBA" id="ARBA00004141"/>
    </source>
</evidence>
<keyword evidence="8 10" id="KW-1133">Transmembrane helix</keyword>
<comment type="catalytic activity">
    <reaction evidence="10">
        <text>a quinone + NADH + 5 H(+)(in) = a quinol + NAD(+) + 4 H(+)(out)</text>
        <dbReference type="Rhea" id="RHEA:57888"/>
        <dbReference type="ChEBI" id="CHEBI:15378"/>
        <dbReference type="ChEBI" id="CHEBI:24646"/>
        <dbReference type="ChEBI" id="CHEBI:57540"/>
        <dbReference type="ChEBI" id="CHEBI:57945"/>
        <dbReference type="ChEBI" id="CHEBI:132124"/>
    </reaction>
</comment>
<keyword evidence="10" id="KW-1278">Translocase</keyword>
<feature type="transmembrane region" description="Helical" evidence="10">
    <location>
        <begin position="61"/>
        <end position="85"/>
    </location>
</feature>
<evidence type="ECO:0000313" key="11">
    <source>
        <dbReference type="EMBL" id="AZU95774.1"/>
    </source>
</evidence>
<keyword evidence="4 10" id="KW-0812">Transmembrane</keyword>
<dbReference type="GO" id="GO:0030964">
    <property type="term" value="C:NADH dehydrogenase complex"/>
    <property type="evidence" value="ECO:0007669"/>
    <property type="project" value="TreeGrafter"/>
</dbReference>
<protein>
    <recommendedName>
        <fullName evidence="10">NADH-quinone oxidoreductase subunit K</fullName>
        <ecNumber evidence="10">7.1.1.-</ecNumber>
    </recommendedName>
    <alternativeName>
        <fullName evidence="10">NADH dehydrogenase I subunit K</fullName>
    </alternativeName>
    <alternativeName>
        <fullName evidence="10">NDH-1 subunit K</fullName>
    </alternativeName>
</protein>
<dbReference type="HAMAP" id="MF_01456">
    <property type="entry name" value="NDH1_NuoK"/>
    <property type="match status" value="1"/>
</dbReference>
<geneLocation type="plastid" evidence="11"/>
<dbReference type="RefSeq" id="YP_009555657.1">
    <property type="nucleotide sequence ID" value="NC_040926.1"/>
</dbReference>
<proteinExistence type="inferred from homology"/>
<dbReference type="FunFam" id="1.10.287.3510:FF:000001">
    <property type="entry name" value="NADH-quinone oxidoreductase subunit K"/>
    <property type="match status" value="1"/>
</dbReference>
<evidence type="ECO:0000256" key="4">
    <source>
        <dbReference type="ARBA" id="ARBA00022692"/>
    </source>
</evidence>
<dbReference type="NCBIfam" id="NF004320">
    <property type="entry name" value="PRK05715.1-2"/>
    <property type="match status" value="1"/>
</dbReference>
<comment type="caution">
    <text evidence="10">Lacks conserved residue(s) required for the propagation of feature annotation.</text>
</comment>
<dbReference type="Pfam" id="PF00420">
    <property type="entry name" value="Oxidored_q2"/>
    <property type="match status" value="1"/>
</dbReference>
<dbReference type="GO" id="GO:0042773">
    <property type="term" value="P:ATP synthesis coupled electron transport"/>
    <property type="evidence" value="ECO:0007669"/>
    <property type="project" value="InterPro"/>
</dbReference>
<dbReference type="GO" id="GO:0048038">
    <property type="term" value="F:quinone binding"/>
    <property type="evidence" value="ECO:0007669"/>
    <property type="project" value="UniProtKB-KW"/>
</dbReference>
<dbReference type="EC" id="7.1.1.-" evidence="10"/>
<sequence length="111" mass="12359">MIERALVLGAFPFRTGIYGLITSRDIVRALMRLELILNAVNVNSVTSSNYSGAQQRIKGEIFAIFVIAPASAEAAIGLAIVLAMYRNARSTRTDKFNSLRWRHKCMRVGAW</sequence>
<evidence type="ECO:0000256" key="6">
    <source>
        <dbReference type="ARBA" id="ARBA00022857"/>
    </source>
</evidence>
<dbReference type="GeneID" id="39109963"/>
<keyword evidence="3 10" id="KW-0813">Transport</keyword>
<organism evidence="11">
    <name type="scientific">Selaginella kraussiana</name>
    <dbReference type="NCBI Taxonomy" id="81964"/>
    <lineage>
        <taxon>Eukaryota</taxon>
        <taxon>Viridiplantae</taxon>
        <taxon>Streptophyta</taxon>
        <taxon>Embryophyta</taxon>
        <taxon>Tracheophyta</taxon>
        <taxon>Lycopodiopsida</taxon>
        <taxon>Selaginellales</taxon>
        <taxon>Selaginellaceae</taxon>
        <taxon>Selaginella</taxon>
    </lineage>
</organism>
<dbReference type="PANTHER" id="PTHR11434:SF16">
    <property type="entry name" value="NADH-UBIQUINONE OXIDOREDUCTASE CHAIN 4L"/>
    <property type="match status" value="1"/>
</dbReference>
<dbReference type="GO" id="GO:0005886">
    <property type="term" value="C:plasma membrane"/>
    <property type="evidence" value="ECO:0007669"/>
    <property type="project" value="UniProtKB-SubCell"/>
</dbReference>
<accession>A0A3T0IAN2</accession>